<name>A0A1R2B0E2_9CILI</name>
<keyword evidence="3" id="KW-1185">Reference proteome</keyword>
<evidence type="ECO:0000256" key="1">
    <source>
        <dbReference type="SAM" id="MobiDB-lite"/>
    </source>
</evidence>
<dbReference type="Proteomes" id="UP000187209">
    <property type="component" value="Unassembled WGS sequence"/>
</dbReference>
<gene>
    <name evidence="2" type="ORF">SteCoe_31860</name>
</gene>
<comment type="caution">
    <text evidence="2">The sequence shown here is derived from an EMBL/GenBank/DDBJ whole genome shotgun (WGS) entry which is preliminary data.</text>
</comment>
<accession>A0A1R2B0E2</accession>
<organism evidence="2 3">
    <name type="scientific">Stentor coeruleus</name>
    <dbReference type="NCBI Taxonomy" id="5963"/>
    <lineage>
        <taxon>Eukaryota</taxon>
        <taxon>Sar</taxon>
        <taxon>Alveolata</taxon>
        <taxon>Ciliophora</taxon>
        <taxon>Postciliodesmatophora</taxon>
        <taxon>Heterotrichea</taxon>
        <taxon>Heterotrichida</taxon>
        <taxon>Stentoridae</taxon>
        <taxon>Stentor</taxon>
    </lineage>
</organism>
<feature type="compositionally biased region" description="Polar residues" evidence="1">
    <location>
        <begin position="456"/>
        <end position="476"/>
    </location>
</feature>
<feature type="region of interest" description="Disordered" evidence="1">
    <location>
        <begin position="456"/>
        <end position="492"/>
    </location>
</feature>
<protein>
    <submittedName>
        <fullName evidence="2">Uncharacterized protein</fullName>
    </submittedName>
</protein>
<proteinExistence type="predicted"/>
<dbReference type="AlphaFoldDB" id="A0A1R2B0E2"/>
<reference evidence="2 3" key="1">
    <citation type="submission" date="2016-11" db="EMBL/GenBank/DDBJ databases">
        <title>The macronuclear genome of Stentor coeruleus: a giant cell with tiny introns.</title>
        <authorList>
            <person name="Slabodnick M."/>
            <person name="Ruby J.G."/>
            <person name="Reiff S.B."/>
            <person name="Swart E.C."/>
            <person name="Gosai S."/>
            <person name="Prabakaran S."/>
            <person name="Witkowska E."/>
            <person name="Larue G.E."/>
            <person name="Fisher S."/>
            <person name="Freeman R.M."/>
            <person name="Gunawardena J."/>
            <person name="Chu W."/>
            <person name="Stover N.A."/>
            <person name="Gregory B.D."/>
            <person name="Nowacki M."/>
            <person name="Derisi J."/>
            <person name="Roy S.W."/>
            <person name="Marshall W.F."/>
            <person name="Sood P."/>
        </authorList>
    </citation>
    <scope>NUCLEOTIDE SEQUENCE [LARGE SCALE GENOMIC DNA]</scope>
    <source>
        <strain evidence="2">WM001</strain>
    </source>
</reference>
<evidence type="ECO:0000313" key="2">
    <source>
        <dbReference type="EMBL" id="OMJ70229.1"/>
    </source>
</evidence>
<sequence length="519" mass="60688">MDIKEEILKDVTALQISTEEKLSDIRLEIKHFHEENTETSNKLRDDICGVSLNSKDLFSSLNTLKNQTGENTIYIKEILKDMETKATLHNIDEIRQIIKGLTPISNYETLKSRVSDCVSTYQHNELVKKIEKLKLKVKNSVKTEEMDSKLREFTMSLSKSFSLCYVTTGIYEAHQNRIERNLNDSNEHFANLKEYVNKLDSANNEKFRMIKKTMESKPWKNEINAIYDELNRKIPRAELDEYTKDTKETVKNFSKDMQRFKCQVEIFEKVLERFDEVLLDKSEKDETRKINIAIAGLASIDTVESIKKSMIAYNRDNEARFQAQCAIGDKMKMNFDYLLERFETFKKDNFDVSNFSATVMEFRQTIDRKADKQDIYEIYDNMCKRCDFIEAYENLKTLKKQVEQGSGLMFALCRSLLETGESATKIKRQRYELLKNFNNLMNWITGENNTFTSNLNSSRNPGENSIFTSNLNSSRNPEPENEDQGESRFPSRHSVYFRRRSAATTMGVKRFHIDFPKLS</sequence>
<dbReference type="EMBL" id="MPUH01001111">
    <property type="protein sequence ID" value="OMJ70229.1"/>
    <property type="molecule type" value="Genomic_DNA"/>
</dbReference>
<evidence type="ECO:0000313" key="3">
    <source>
        <dbReference type="Proteomes" id="UP000187209"/>
    </source>
</evidence>
<dbReference type="OrthoDB" id="327700at2759"/>